<evidence type="ECO:0000313" key="2">
    <source>
        <dbReference type="Proteomes" id="UP001283341"/>
    </source>
</evidence>
<evidence type="ECO:0000313" key="1">
    <source>
        <dbReference type="EMBL" id="KAK3313111.1"/>
    </source>
</evidence>
<protein>
    <submittedName>
        <fullName evidence="1">Uncharacterized protein</fullName>
    </submittedName>
</protein>
<gene>
    <name evidence="1" type="ORF">B0H66DRAFT_569575</name>
</gene>
<name>A0AAE0LYZ3_9PEZI</name>
<organism evidence="1 2">
    <name type="scientific">Apodospora peruviana</name>
    <dbReference type="NCBI Taxonomy" id="516989"/>
    <lineage>
        <taxon>Eukaryota</taxon>
        <taxon>Fungi</taxon>
        <taxon>Dikarya</taxon>
        <taxon>Ascomycota</taxon>
        <taxon>Pezizomycotina</taxon>
        <taxon>Sordariomycetes</taxon>
        <taxon>Sordariomycetidae</taxon>
        <taxon>Sordariales</taxon>
        <taxon>Lasiosphaeriaceae</taxon>
        <taxon>Apodospora</taxon>
    </lineage>
</organism>
<reference evidence="1" key="2">
    <citation type="submission" date="2023-06" db="EMBL/GenBank/DDBJ databases">
        <authorList>
            <consortium name="Lawrence Berkeley National Laboratory"/>
            <person name="Haridas S."/>
            <person name="Hensen N."/>
            <person name="Bonometti L."/>
            <person name="Westerberg I."/>
            <person name="Brannstrom I.O."/>
            <person name="Guillou S."/>
            <person name="Cros-Aarteil S."/>
            <person name="Calhoun S."/>
            <person name="Kuo A."/>
            <person name="Mondo S."/>
            <person name="Pangilinan J."/>
            <person name="Riley R."/>
            <person name="Labutti K."/>
            <person name="Andreopoulos B."/>
            <person name="Lipzen A."/>
            <person name="Chen C."/>
            <person name="Yanf M."/>
            <person name="Daum C."/>
            <person name="Ng V."/>
            <person name="Clum A."/>
            <person name="Steindorff A."/>
            <person name="Ohm R."/>
            <person name="Martin F."/>
            <person name="Silar P."/>
            <person name="Natvig D."/>
            <person name="Lalanne C."/>
            <person name="Gautier V."/>
            <person name="Ament-Velasquez S.L."/>
            <person name="Kruys A."/>
            <person name="Hutchinson M.I."/>
            <person name="Powell A.J."/>
            <person name="Barry K."/>
            <person name="Miller A.N."/>
            <person name="Grigoriev I.V."/>
            <person name="Debuchy R."/>
            <person name="Gladieux P."/>
            <person name="Thoren M.H."/>
            <person name="Johannesson H."/>
        </authorList>
    </citation>
    <scope>NUCLEOTIDE SEQUENCE</scope>
    <source>
        <strain evidence="1">CBS 118394</strain>
    </source>
</reference>
<accession>A0AAE0LYZ3</accession>
<sequence length="176" mass="20606">MVCRRTRTRRCSNIPRRLRDLILLRWLRGLTLPNWFHNSLLFVWATNFINIVGHHALVTWRSSPTILFLAFAPIGIEAGWQRWKSEWIAFLNGICLVPVVDLHVIAAEEFAAQFGKTFGRLFFLDCREQREADSSRHRIAPGRSDNSEIIRPRHHHRQLAPDPWPCFSLWILCKSA</sequence>
<comment type="caution">
    <text evidence="1">The sequence shown here is derived from an EMBL/GenBank/DDBJ whole genome shotgun (WGS) entry which is preliminary data.</text>
</comment>
<dbReference type="EMBL" id="JAUEDM010000008">
    <property type="protein sequence ID" value="KAK3313111.1"/>
    <property type="molecule type" value="Genomic_DNA"/>
</dbReference>
<proteinExistence type="predicted"/>
<keyword evidence="2" id="KW-1185">Reference proteome</keyword>
<dbReference type="Proteomes" id="UP001283341">
    <property type="component" value="Unassembled WGS sequence"/>
</dbReference>
<reference evidence="1" key="1">
    <citation type="journal article" date="2023" name="Mol. Phylogenet. Evol.">
        <title>Genome-scale phylogeny and comparative genomics of the fungal order Sordariales.</title>
        <authorList>
            <person name="Hensen N."/>
            <person name="Bonometti L."/>
            <person name="Westerberg I."/>
            <person name="Brannstrom I.O."/>
            <person name="Guillou S."/>
            <person name="Cros-Aarteil S."/>
            <person name="Calhoun S."/>
            <person name="Haridas S."/>
            <person name="Kuo A."/>
            <person name="Mondo S."/>
            <person name="Pangilinan J."/>
            <person name="Riley R."/>
            <person name="LaButti K."/>
            <person name="Andreopoulos B."/>
            <person name="Lipzen A."/>
            <person name="Chen C."/>
            <person name="Yan M."/>
            <person name="Daum C."/>
            <person name="Ng V."/>
            <person name="Clum A."/>
            <person name="Steindorff A."/>
            <person name="Ohm R.A."/>
            <person name="Martin F."/>
            <person name="Silar P."/>
            <person name="Natvig D.O."/>
            <person name="Lalanne C."/>
            <person name="Gautier V."/>
            <person name="Ament-Velasquez S.L."/>
            <person name="Kruys A."/>
            <person name="Hutchinson M.I."/>
            <person name="Powell A.J."/>
            <person name="Barry K."/>
            <person name="Miller A.N."/>
            <person name="Grigoriev I.V."/>
            <person name="Debuchy R."/>
            <person name="Gladieux P."/>
            <person name="Hiltunen Thoren M."/>
            <person name="Johannesson H."/>
        </authorList>
    </citation>
    <scope>NUCLEOTIDE SEQUENCE</scope>
    <source>
        <strain evidence="1">CBS 118394</strain>
    </source>
</reference>
<dbReference type="AlphaFoldDB" id="A0AAE0LYZ3"/>